<name>A0A9D2PKH8_9FIRM</name>
<dbReference type="CDD" id="cd00383">
    <property type="entry name" value="trans_reg_C"/>
    <property type="match status" value="1"/>
</dbReference>
<dbReference type="PANTHER" id="PTHR48111:SF2">
    <property type="entry name" value="RESPONSE REGULATOR SAER"/>
    <property type="match status" value="1"/>
</dbReference>
<feature type="DNA-binding region" description="OmpR/PhoB-type" evidence="9">
    <location>
        <begin position="127"/>
        <end position="225"/>
    </location>
</feature>
<evidence type="ECO:0000256" key="6">
    <source>
        <dbReference type="ARBA" id="ARBA00023163"/>
    </source>
</evidence>
<evidence type="ECO:0000256" key="7">
    <source>
        <dbReference type="ARBA" id="ARBA00024867"/>
    </source>
</evidence>
<dbReference type="Gene3D" id="1.10.10.10">
    <property type="entry name" value="Winged helix-like DNA-binding domain superfamily/Winged helix DNA-binding domain"/>
    <property type="match status" value="1"/>
</dbReference>
<keyword evidence="3" id="KW-0902">Two-component regulatory system</keyword>
<dbReference type="InterPro" id="IPR036388">
    <property type="entry name" value="WH-like_DNA-bd_sf"/>
</dbReference>
<dbReference type="PROSITE" id="PS50110">
    <property type="entry name" value="RESPONSE_REGULATORY"/>
    <property type="match status" value="1"/>
</dbReference>
<dbReference type="AlphaFoldDB" id="A0A9D2PKH8"/>
<dbReference type="Pfam" id="PF00072">
    <property type="entry name" value="Response_reg"/>
    <property type="match status" value="1"/>
</dbReference>
<dbReference type="InterPro" id="IPR001867">
    <property type="entry name" value="OmpR/PhoB-type_DNA-bd"/>
</dbReference>
<evidence type="ECO:0000313" key="13">
    <source>
        <dbReference type="Proteomes" id="UP000823886"/>
    </source>
</evidence>
<comment type="caution">
    <text evidence="12">The sequence shown here is derived from an EMBL/GenBank/DDBJ whole genome shotgun (WGS) entry which is preliminary data.</text>
</comment>
<organism evidence="12 13">
    <name type="scientific">Candidatus Blautia merdavium</name>
    <dbReference type="NCBI Taxonomy" id="2838494"/>
    <lineage>
        <taxon>Bacteria</taxon>
        <taxon>Bacillati</taxon>
        <taxon>Bacillota</taxon>
        <taxon>Clostridia</taxon>
        <taxon>Lachnospirales</taxon>
        <taxon>Lachnospiraceae</taxon>
        <taxon>Blautia</taxon>
    </lineage>
</organism>
<keyword evidence="2 8" id="KW-0597">Phosphoprotein</keyword>
<dbReference type="SMART" id="SM00448">
    <property type="entry name" value="REC"/>
    <property type="match status" value="1"/>
</dbReference>
<keyword evidence="5 9" id="KW-0238">DNA-binding</keyword>
<dbReference type="PANTHER" id="PTHR48111">
    <property type="entry name" value="REGULATOR OF RPOS"/>
    <property type="match status" value="1"/>
</dbReference>
<evidence type="ECO:0000256" key="8">
    <source>
        <dbReference type="PROSITE-ProRule" id="PRU00169"/>
    </source>
</evidence>
<dbReference type="GO" id="GO:0032993">
    <property type="term" value="C:protein-DNA complex"/>
    <property type="evidence" value="ECO:0007669"/>
    <property type="project" value="TreeGrafter"/>
</dbReference>
<dbReference type="Gene3D" id="6.10.250.690">
    <property type="match status" value="1"/>
</dbReference>
<accession>A0A9D2PKH8</accession>
<dbReference type="FunFam" id="1.10.10.10:FF:000018">
    <property type="entry name" value="DNA-binding response regulator ResD"/>
    <property type="match status" value="1"/>
</dbReference>
<evidence type="ECO:0000256" key="5">
    <source>
        <dbReference type="ARBA" id="ARBA00023125"/>
    </source>
</evidence>
<evidence type="ECO:0000256" key="3">
    <source>
        <dbReference type="ARBA" id="ARBA00023012"/>
    </source>
</evidence>
<dbReference type="InterPro" id="IPR039420">
    <property type="entry name" value="WalR-like"/>
</dbReference>
<evidence type="ECO:0000313" key="12">
    <source>
        <dbReference type="EMBL" id="HJC62654.1"/>
    </source>
</evidence>
<dbReference type="Gene3D" id="3.40.50.2300">
    <property type="match status" value="1"/>
</dbReference>
<keyword evidence="4" id="KW-0805">Transcription regulation</keyword>
<feature type="domain" description="OmpR/PhoB-type" evidence="11">
    <location>
        <begin position="127"/>
        <end position="225"/>
    </location>
</feature>
<evidence type="ECO:0000256" key="4">
    <source>
        <dbReference type="ARBA" id="ARBA00023015"/>
    </source>
</evidence>
<protein>
    <recommendedName>
        <fullName evidence="1">Stage 0 sporulation protein A homolog</fullName>
    </recommendedName>
</protein>
<dbReference type="GO" id="GO:0005829">
    <property type="term" value="C:cytosol"/>
    <property type="evidence" value="ECO:0007669"/>
    <property type="project" value="TreeGrafter"/>
</dbReference>
<evidence type="ECO:0000256" key="9">
    <source>
        <dbReference type="PROSITE-ProRule" id="PRU01091"/>
    </source>
</evidence>
<feature type="domain" description="Response regulatory" evidence="10">
    <location>
        <begin position="3"/>
        <end position="116"/>
    </location>
</feature>
<dbReference type="Pfam" id="PF00486">
    <property type="entry name" value="Trans_reg_C"/>
    <property type="match status" value="1"/>
</dbReference>
<dbReference type="InterPro" id="IPR001789">
    <property type="entry name" value="Sig_transdc_resp-reg_receiver"/>
</dbReference>
<dbReference type="GO" id="GO:0000156">
    <property type="term" value="F:phosphorelay response regulator activity"/>
    <property type="evidence" value="ECO:0007669"/>
    <property type="project" value="TreeGrafter"/>
</dbReference>
<dbReference type="EMBL" id="DWVZ01000042">
    <property type="protein sequence ID" value="HJC62654.1"/>
    <property type="molecule type" value="Genomic_DNA"/>
</dbReference>
<dbReference type="GO" id="GO:0000976">
    <property type="term" value="F:transcription cis-regulatory region binding"/>
    <property type="evidence" value="ECO:0007669"/>
    <property type="project" value="TreeGrafter"/>
</dbReference>
<comment type="function">
    <text evidence="7">May play the central regulatory role in sporulation. It may be an element of the effector pathway responsible for the activation of sporulation genes in response to nutritional stress. Spo0A may act in concert with spo0H (a sigma factor) to control the expression of some genes that are critical to the sporulation process.</text>
</comment>
<feature type="modified residue" description="4-aspartylphosphate" evidence="8">
    <location>
        <position position="52"/>
    </location>
</feature>
<dbReference type="PROSITE" id="PS51755">
    <property type="entry name" value="OMPR_PHOB"/>
    <property type="match status" value="1"/>
</dbReference>
<dbReference type="InterPro" id="IPR011006">
    <property type="entry name" value="CheY-like_superfamily"/>
</dbReference>
<proteinExistence type="predicted"/>
<dbReference type="SMART" id="SM00862">
    <property type="entry name" value="Trans_reg_C"/>
    <property type="match status" value="1"/>
</dbReference>
<dbReference type="SUPFAM" id="SSF52172">
    <property type="entry name" value="CheY-like"/>
    <property type="match status" value="1"/>
</dbReference>
<evidence type="ECO:0000256" key="2">
    <source>
        <dbReference type="ARBA" id="ARBA00022553"/>
    </source>
</evidence>
<reference evidence="12" key="2">
    <citation type="submission" date="2021-04" db="EMBL/GenBank/DDBJ databases">
        <authorList>
            <person name="Gilroy R."/>
        </authorList>
    </citation>
    <scope>NUCLEOTIDE SEQUENCE</scope>
    <source>
        <strain evidence="12">ChiBcec2-3848</strain>
    </source>
</reference>
<evidence type="ECO:0000259" key="11">
    <source>
        <dbReference type="PROSITE" id="PS51755"/>
    </source>
</evidence>
<sequence>MIRILIAEDDPTINQLVFQSLTEQGFSCTQAFSGTEAKLLFDTQPFDLLVLDLMLPGMTGEALTEDIRTRSQIPILILSAKSALEDKVGLLRGGADDYLTKPFDLEELVVRIQALLRRSQNLLFASQETLSYKDWVLETSGRTFTSKGETVELTAHEFAILELFLRHPRKVFTKQEIFESVWNQEYFVEDKTINVHISNIRAKLKKTATDTYIQTVWGIGFKLAE</sequence>
<reference evidence="12" key="1">
    <citation type="journal article" date="2021" name="PeerJ">
        <title>Extensive microbial diversity within the chicken gut microbiome revealed by metagenomics and culture.</title>
        <authorList>
            <person name="Gilroy R."/>
            <person name="Ravi A."/>
            <person name="Getino M."/>
            <person name="Pursley I."/>
            <person name="Horton D.L."/>
            <person name="Alikhan N.F."/>
            <person name="Baker D."/>
            <person name="Gharbi K."/>
            <person name="Hall N."/>
            <person name="Watson M."/>
            <person name="Adriaenssens E.M."/>
            <person name="Foster-Nyarko E."/>
            <person name="Jarju S."/>
            <person name="Secka A."/>
            <person name="Antonio M."/>
            <person name="Oren A."/>
            <person name="Chaudhuri R.R."/>
            <person name="La Ragione R."/>
            <person name="Hildebrand F."/>
            <person name="Pallen M.J."/>
        </authorList>
    </citation>
    <scope>NUCLEOTIDE SEQUENCE</scope>
    <source>
        <strain evidence="12">ChiBcec2-3848</strain>
    </source>
</reference>
<dbReference type="Proteomes" id="UP000823886">
    <property type="component" value="Unassembled WGS sequence"/>
</dbReference>
<keyword evidence="6" id="KW-0804">Transcription</keyword>
<gene>
    <name evidence="12" type="ORF">H9753_03415</name>
</gene>
<dbReference type="GO" id="GO:0006355">
    <property type="term" value="P:regulation of DNA-templated transcription"/>
    <property type="evidence" value="ECO:0007669"/>
    <property type="project" value="InterPro"/>
</dbReference>
<evidence type="ECO:0000259" key="10">
    <source>
        <dbReference type="PROSITE" id="PS50110"/>
    </source>
</evidence>
<evidence type="ECO:0000256" key="1">
    <source>
        <dbReference type="ARBA" id="ARBA00018672"/>
    </source>
</evidence>